<gene>
    <name evidence="11" type="ORF">SAMN05192542_11651</name>
</gene>
<dbReference type="InterPro" id="IPR025713">
    <property type="entry name" value="MotB-like_N_dom"/>
</dbReference>
<evidence type="ECO:0000256" key="4">
    <source>
        <dbReference type="ARBA" id="ARBA00022692"/>
    </source>
</evidence>
<accession>A0A1H7TRL7</accession>
<dbReference type="Gene3D" id="3.30.1330.60">
    <property type="entry name" value="OmpA-like domain"/>
    <property type="match status" value="1"/>
</dbReference>
<sequence>MPKHKPAPRVVKRRAPEKPDQPVGAWKLAYADFMTALMAFFLLLWIVSSASNTQRAGIAAYFSEPVRIPLWGGDRDAIDTSAIKGAGGGLSTDGTGVTHLSTSATDRAGQSVPRRGDAATAASESPESIEQARLRSLQLSVLAAIEANPELRPFRQQIRIDSTQQGLRIEIRDAQNRPMFATASDAVEPYMRDILQAIGRSVNSVPNRIIIQGHTDAVPYSGGEKNYSNWELSTARANASRRELIAAGMDQSRVLRIAGLASSQSLSGVDPLAAGNRRISIIVLSARAEAALVHDDTSATTITNDAAGTSDENENAKKAPVAASSMQPASP</sequence>
<keyword evidence="3" id="KW-1003">Cell membrane</keyword>
<evidence type="ECO:0000256" key="1">
    <source>
        <dbReference type="ARBA" id="ARBA00004162"/>
    </source>
</evidence>
<evidence type="ECO:0000259" key="10">
    <source>
        <dbReference type="PROSITE" id="PS51123"/>
    </source>
</evidence>
<evidence type="ECO:0000313" key="12">
    <source>
        <dbReference type="Proteomes" id="UP000199120"/>
    </source>
</evidence>
<dbReference type="CDD" id="cd07185">
    <property type="entry name" value="OmpA_C-like"/>
    <property type="match status" value="1"/>
</dbReference>
<name>A0A1H7TRL7_9BURK</name>
<dbReference type="InterPro" id="IPR006665">
    <property type="entry name" value="OmpA-like"/>
</dbReference>
<dbReference type="STRING" id="416943.SAMN05445871_4760"/>
<dbReference type="PANTHER" id="PTHR30329:SF18">
    <property type="entry name" value="MOTILITY PROTEIN B"/>
    <property type="match status" value="1"/>
</dbReference>
<dbReference type="Pfam" id="PF13677">
    <property type="entry name" value="MotB_plug"/>
    <property type="match status" value="1"/>
</dbReference>
<keyword evidence="6 7" id="KW-0472">Membrane</keyword>
<comment type="subcellular location">
    <subcellularLocation>
        <location evidence="1">Cell membrane</location>
        <topology evidence="1">Single-pass membrane protein</topology>
    </subcellularLocation>
</comment>
<dbReference type="GO" id="GO:0005886">
    <property type="term" value="C:plasma membrane"/>
    <property type="evidence" value="ECO:0007669"/>
    <property type="project" value="UniProtKB-SubCell"/>
</dbReference>
<keyword evidence="5 9" id="KW-1133">Transmembrane helix</keyword>
<evidence type="ECO:0000256" key="5">
    <source>
        <dbReference type="ARBA" id="ARBA00022989"/>
    </source>
</evidence>
<feature type="region of interest" description="Disordered" evidence="8">
    <location>
        <begin position="1"/>
        <end position="20"/>
    </location>
</feature>
<evidence type="ECO:0000256" key="9">
    <source>
        <dbReference type="SAM" id="Phobius"/>
    </source>
</evidence>
<dbReference type="PROSITE" id="PS51123">
    <property type="entry name" value="OMPA_2"/>
    <property type="match status" value="1"/>
</dbReference>
<dbReference type="PANTHER" id="PTHR30329">
    <property type="entry name" value="STATOR ELEMENT OF FLAGELLAR MOTOR COMPLEX"/>
    <property type="match status" value="1"/>
</dbReference>
<dbReference type="InterPro" id="IPR036737">
    <property type="entry name" value="OmpA-like_sf"/>
</dbReference>
<comment type="similarity">
    <text evidence="2">Belongs to the MotB family.</text>
</comment>
<evidence type="ECO:0000256" key="7">
    <source>
        <dbReference type="PROSITE-ProRule" id="PRU00473"/>
    </source>
</evidence>
<evidence type="ECO:0000256" key="2">
    <source>
        <dbReference type="ARBA" id="ARBA00008914"/>
    </source>
</evidence>
<dbReference type="AlphaFoldDB" id="A0A1H7TRL7"/>
<dbReference type="InterPro" id="IPR050330">
    <property type="entry name" value="Bact_OuterMem_StrucFunc"/>
</dbReference>
<protein>
    <submittedName>
        <fullName evidence="11">Chemotaxis protein MotB</fullName>
    </submittedName>
</protein>
<evidence type="ECO:0000313" key="11">
    <source>
        <dbReference type="EMBL" id="SEL87303.1"/>
    </source>
</evidence>
<feature type="region of interest" description="Disordered" evidence="8">
    <location>
        <begin position="302"/>
        <end position="331"/>
    </location>
</feature>
<dbReference type="RefSeq" id="WP_090549618.1">
    <property type="nucleotide sequence ID" value="NZ_FNSR01000002.1"/>
</dbReference>
<dbReference type="EMBL" id="FOAJ01000016">
    <property type="protein sequence ID" value="SEL87303.1"/>
    <property type="molecule type" value="Genomic_DNA"/>
</dbReference>
<feature type="region of interest" description="Disordered" evidence="8">
    <location>
        <begin position="101"/>
        <end position="127"/>
    </location>
</feature>
<organism evidence="11 12">
    <name type="scientific">Paraburkholderia caballeronis</name>
    <dbReference type="NCBI Taxonomy" id="416943"/>
    <lineage>
        <taxon>Bacteria</taxon>
        <taxon>Pseudomonadati</taxon>
        <taxon>Pseudomonadota</taxon>
        <taxon>Betaproteobacteria</taxon>
        <taxon>Burkholderiales</taxon>
        <taxon>Burkholderiaceae</taxon>
        <taxon>Paraburkholderia</taxon>
    </lineage>
</organism>
<dbReference type="SUPFAM" id="SSF103088">
    <property type="entry name" value="OmpA-like"/>
    <property type="match status" value="1"/>
</dbReference>
<proteinExistence type="inferred from homology"/>
<evidence type="ECO:0000256" key="8">
    <source>
        <dbReference type="SAM" id="MobiDB-lite"/>
    </source>
</evidence>
<dbReference type="OrthoDB" id="9809186at2"/>
<keyword evidence="4 9" id="KW-0812">Transmembrane</keyword>
<evidence type="ECO:0000256" key="6">
    <source>
        <dbReference type="ARBA" id="ARBA00023136"/>
    </source>
</evidence>
<feature type="domain" description="OmpA-like" evidence="10">
    <location>
        <begin position="167"/>
        <end position="287"/>
    </location>
</feature>
<evidence type="ECO:0000256" key="3">
    <source>
        <dbReference type="ARBA" id="ARBA00022475"/>
    </source>
</evidence>
<reference evidence="12" key="1">
    <citation type="submission" date="2016-10" db="EMBL/GenBank/DDBJ databases">
        <authorList>
            <person name="Varghese N."/>
            <person name="Submissions S."/>
        </authorList>
    </citation>
    <scope>NUCLEOTIDE SEQUENCE [LARGE SCALE GENOMIC DNA]</scope>
    <source>
        <strain evidence="12">LMG 26416</strain>
    </source>
</reference>
<dbReference type="NCBIfam" id="NF006548">
    <property type="entry name" value="PRK09041.1"/>
    <property type="match status" value="1"/>
</dbReference>
<dbReference type="Proteomes" id="UP000199120">
    <property type="component" value="Unassembled WGS sequence"/>
</dbReference>
<feature type="transmembrane region" description="Helical" evidence="9">
    <location>
        <begin position="28"/>
        <end position="47"/>
    </location>
</feature>
<dbReference type="Pfam" id="PF00691">
    <property type="entry name" value="OmpA"/>
    <property type="match status" value="1"/>
</dbReference>
<keyword evidence="12" id="KW-1185">Reference proteome</keyword>
<feature type="compositionally biased region" description="Basic residues" evidence="8">
    <location>
        <begin position="1"/>
        <end position="13"/>
    </location>
</feature>